<keyword evidence="5 7" id="KW-0408">Iron</keyword>
<feature type="binding site" description="axial binding residue" evidence="7">
    <location>
        <position position="394"/>
    </location>
    <ligand>
        <name>heme</name>
        <dbReference type="ChEBI" id="CHEBI:30413"/>
    </ligand>
    <ligandPart>
        <name>Fe</name>
        <dbReference type="ChEBI" id="CHEBI:18248"/>
    </ligandPart>
</feature>
<evidence type="ECO:0000256" key="5">
    <source>
        <dbReference type="ARBA" id="ARBA00023004"/>
    </source>
</evidence>
<accession>A0A420YL11</accession>
<dbReference type="InterPro" id="IPR050196">
    <property type="entry name" value="Cytochrome_P450_Monoox"/>
</dbReference>
<evidence type="ECO:0000256" key="2">
    <source>
        <dbReference type="ARBA" id="ARBA00022617"/>
    </source>
</evidence>
<evidence type="ECO:0000313" key="9">
    <source>
        <dbReference type="EMBL" id="RKU48579.1"/>
    </source>
</evidence>
<comment type="similarity">
    <text evidence="1 8">Belongs to the cytochrome P450 family.</text>
</comment>
<dbReference type="EMBL" id="QVQW01000004">
    <property type="protein sequence ID" value="RKU48579.1"/>
    <property type="molecule type" value="Genomic_DNA"/>
</dbReference>
<dbReference type="Gene3D" id="1.10.630.10">
    <property type="entry name" value="Cytochrome P450"/>
    <property type="match status" value="1"/>
</dbReference>
<dbReference type="Proteomes" id="UP000275385">
    <property type="component" value="Unassembled WGS sequence"/>
</dbReference>
<organism evidence="9 10">
    <name type="scientific">Coniochaeta pulveracea</name>
    <dbReference type="NCBI Taxonomy" id="177199"/>
    <lineage>
        <taxon>Eukaryota</taxon>
        <taxon>Fungi</taxon>
        <taxon>Dikarya</taxon>
        <taxon>Ascomycota</taxon>
        <taxon>Pezizomycotina</taxon>
        <taxon>Sordariomycetes</taxon>
        <taxon>Sordariomycetidae</taxon>
        <taxon>Coniochaetales</taxon>
        <taxon>Coniochaetaceae</taxon>
        <taxon>Coniochaeta</taxon>
    </lineage>
</organism>
<protein>
    <recommendedName>
        <fullName evidence="11">Cytochrome P450-dit2</fullName>
    </recommendedName>
</protein>
<dbReference type="GO" id="GO:0004497">
    <property type="term" value="F:monooxygenase activity"/>
    <property type="evidence" value="ECO:0007669"/>
    <property type="project" value="UniProtKB-KW"/>
</dbReference>
<evidence type="ECO:0008006" key="11">
    <source>
        <dbReference type="Google" id="ProtNLM"/>
    </source>
</evidence>
<evidence type="ECO:0000256" key="3">
    <source>
        <dbReference type="ARBA" id="ARBA00022723"/>
    </source>
</evidence>
<dbReference type="OrthoDB" id="1470350at2759"/>
<dbReference type="InterPro" id="IPR002401">
    <property type="entry name" value="Cyt_P450_E_grp-I"/>
</dbReference>
<dbReference type="STRING" id="177199.A0A420YL11"/>
<keyword evidence="10" id="KW-1185">Reference proteome</keyword>
<comment type="caution">
    <text evidence="9">The sequence shown here is derived from an EMBL/GenBank/DDBJ whole genome shotgun (WGS) entry which is preliminary data.</text>
</comment>
<keyword evidence="6 8" id="KW-0503">Monooxygenase</keyword>
<dbReference type="GO" id="GO:0005506">
    <property type="term" value="F:iron ion binding"/>
    <property type="evidence" value="ECO:0007669"/>
    <property type="project" value="InterPro"/>
</dbReference>
<dbReference type="PRINTS" id="PR00463">
    <property type="entry name" value="EP450I"/>
</dbReference>
<gene>
    <name evidence="9" type="ORF">DL546_008278</name>
</gene>
<dbReference type="InterPro" id="IPR001128">
    <property type="entry name" value="Cyt_P450"/>
</dbReference>
<keyword evidence="3 7" id="KW-0479">Metal-binding</keyword>
<dbReference type="PANTHER" id="PTHR24291:SF50">
    <property type="entry name" value="BIFUNCTIONAL ALBAFLAVENONE MONOOXYGENASE_TERPENE SYNTHASE"/>
    <property type="match status" value="1"/>
</dbReference>
<dbReference type="InterPro" id="IPR017972">
    <property type="entry name" value="Cyt_P450_CS"/>
</dbReference>
<dbReference type="Pfam" id="PF00067">
    <property type="entry name" value="p450"/>
    <property type="match status" value="1"/>
</dbReference>
<evidence type="ECO:0000256" key="8">
    <source>
        <dbReference type="RuleBase" id="RU000461"/>
    </source>
</evidence>
<evidence type="ECO:0000313" key="10">
    <source>
        <dbReference type="Proteomes" id="UP000275385"/>
    </source>
</evidence>
<dbReference type="AlphaFoldDB" id="A0A420YL11"/>
<dbReference type="GO" id="GO:0016705">
    <property type="term" value="F:oxidoreductase activity, acting on paired donors, with incorporation or reduction of molecular oxygen"/>
    <property type="evidence" value="ECO:0007669"/>
    <property type="project" value="InterPro"/>
</dbReference>
<dbReference type="GO" id="GO:0020037">
    <property type="term" value="F:heme binding"/>
    <property type="evidence" value="ECO:0007669"/>
    <property type="project" value="InterPro"/>
</dbReference>
<dbReference type="InterPro" id="IPR036396">
    <property type="entry name" value="Cyt_P450_sf"/>
</dbReference>
<keyword evidence="4 8" id="KW-0560">Oxidoreductase</keyword>
<dbReference type="PROSITE" id="PS00086">
    <property type="entry name" value="CYTOCHROME_P450"/>
    <property type="match status" value="1"/>
</dbReference>
<dbReference type="PRINTS" id="PR00385">
    <property type="entry name" value="P450"/>
</dbReference>
<dbReference type="SUPFAM" id="SSF48264">
    <property type="entry name" value="Cytochrome P450"/>
    <property type="match status" value="1"/>
</dbReference>
<name>A0A420YL11_9PEZI</name>
<evidence type="ECO:0000256" key="1">
    <source>
        <dbReference type="ARBA" id="ARBA00010617"/>
    </source>
</evidence>
<sequence>MRQWPNEPMIRYFGFGNSDAILINDLRVYKDVLHTQCYNFVRTTAFRRLIMDIIGVGLVFAEGNEHKRQRKILGGLFTVSNVKSYLNVFQGKAMMLAEEIDKLISKNGGIMDAKLAYSKVTLDVIGIFALGMELKNLDEPTEFLDCYQTVFDLDTTGQILAAINTIVPIRWLAWLPVPTSNRKFVQANATLRRVLSQITQKRIDEVTAGKTNARSQIQGSPNKDLLTFMVEEKFMSEKDPWTKADLVEQVLNFVATGHETTASALTWATYTLGNYPDVTKKLRLETLEVLKRNPSPSFSDIENMQYLDNFTRETLRVNCPVNGIDRQAIQDCVIAGQPIKKGTILMPIPSVISYNPNVWGEDAEVFNPDRWDRLSGAAADPVAFAAFGYGPRSCIGKAVALLNFKTIIMELVTRFDFEAMQKGKIEVVNPSGQLRPKGPMWVKVSRALDVVA</sequence>
<comment type="cofactor">
    <cofactor evidence="7">
        <name>heme</name>
        <dbReference type="ChEBI" id="CHEBI:30413"/>
    </cofactor>
</comment>
<evidence type="ECO:0000256" key="6">
    <source>
        <dbReference type="ARBA" id="ARBA00023033"/>
    </source>
</evidence>
<keyword evidence="2 7" id="KW-0349">Heme</keyword>
<reference evidence="9 10" key="1">
    <citation type="submission" date="2018-08" db="EMBL/GenBank/DDBJ databases">
        <title>Draft genome of the lignicolous fungus Coniochaeta pulveracea.</title>
        <authorList>
            <person name="Borstlap C.J."/>
            <person name="De Witt R.N."/>
            <person name="Botha A."/>
            <person name="Volschenk H."/>
        </authorList>
    </citation>
    <scope>NUCLEOTIDE SEQUENCE [LARGE SCALE GENOMIC DNA]</scope>
    <source>
        <strain evidence="9 10">CAB683</strain>
    </source>
</reference>
<evidence type="ECO:0000256" key="7">
    <source>
        <dbReference type="PIRSR" id="PIRSR602401-1"/>
    </source>
</evidence>
<proteinExistence type="inferred from homology"/>
<evidence type="ECO:0000256" key="4">
    <source>
        <dbReference type="ARBA" id="ARBA00023002"/>
    </source>
</evidence>
<dbReference type="PANTHER" id="PTHR24291">
    <property type="entry name" value="CYTOCHROME P450 FAMILY 4"/>
    <property type="match status" value="1"/>
</dbReference>